<reference evidence="2 3" key="1">
    <citation type="journal article" date="2008" name="PLoS ONE">
        <title>Genome sequence of the saprophyte Leptospira biflexa provides insights into the evolution of Leptospira and the pathogenesis of leptospirosis.</title>
        <authorList>
            <person name="Picardeau M."/>
            <person name="Bulach D.M."/>
            <person name="Bouchier C."/>
            <person name="Zuerner R.L."/>
            <person name="Zidane N."/>
            <person name="Wilson P.J."/>
            <person name="Creno S."/>
            <person name="Kuczek E.S."/>
            <person name="Bommezzadri S."/>
            <person name="Davis J.C."/>
            <person name="McGrath A."/>
            <person name="Johnson M.J."/>
            <person name="Boursaux-Eude C."/>
            <person name="Seemann T."/>
            <person name="Rouy Z."/>
            <person name="Coppel R.L."/>
            <person name="Rood J.I."/>
            <person name="Lajus A."/>
            <person name="Davies J.K."/>
            <person name="Medigue C."/>
            <person name="Adler B."/>
        </authorList>
    </citation>
    <scope>NUCLEOTIDE SEQUENCE [LARGE SCALE GENOMIC DNA]</scope>
    <source>
        <strain evidence="3">Patoc 1 / ATCC 23582 / Paris</strain>
    </source>
</reference>
<dbReference type="PROSITE" id="PS50042">
    <property type="entry name" value="CNMP_BINDING_3"/>
    <property type="match status" value="1"/>
</dbReference>
<evidence type="ECO:0000313" key="3">
    <source>
        <dbReference type="Proteomes" id="UP000001847"/>
    </source>
</evidence>
<dbReference type="InterPro" id="IPR018490">
    <property type="entry name" value="cNMP-bd_dom_sf"/>
</dbReference>
<evidence type="ECO:0000313" key="2">
    <source>
        <dbReference type="EMBL" id="ABZ99240.1"/>
    </source>
</evidence>
<feature type="domain" description="Cyclic nucleotide-binding" evidence="1">
    <location>
        <begin position="50"/>
        <end position="128"/>
    </location>
</feature>
<dbReference type="AlphaFoldDB" id="B0SQ88"/>
<accession>B0SQ88</accession>
<dbReference type="Gene3D" id="2.60.120.10">
    <property type="entry name" value="Jelly Rolls"/>
    <property type="match status" value="1"/>
</dbReference>
<dbReference type="SUPFAM" id="SSF51206">
    <property type="entry name" value="cAMP-binding domain-like"/>
    <property type="match status" value="1"/>
</dbReference>
<dbReference type="HOGENOM" id="CLU_075053_9_2_12"/>
<dbReference type="STRING" id="456481.LEPBI_I3175"/>
<sequence>MQTSTYRWQMTGTAGLEISMTKIQSNEMQWKMVIQRFNEIGKLVTLRKKEIFAKQGLSMDHIGYVKKGAFKLVYHHQKKEWIKSFLFEGSFLGSIPSILQKKPSTYSIIALEPSEVLVLPSKKFSQLFEIESIYQKFLNQFLTSLYLKKEKRVSEFLLLDAKQRYQNFIDEFFENESRISQIDQAAYLGITNVALSRLKKDSFANNPLPPSNTFH</sequence>
<organism evidence="2 3">
    <name type="scientific">Leptospira biflexa serovar Patoc (strain Patoc 1 / ATCC 23582 / Paris)</name>
    <dbReference type="NCBI Taxonomy" id="456481"/>
    <lineage>
        <taxon>Bacteria</taxon>
        <taxon>Pseudomonadati</taxon>
        <taxon>Spirochaetota</taxon>
        <taxon>Spirochaetia</taxon>
        <taxon>Leptospirales</taxon>
        <taxon>Leptospiraceae</taxon>
        <taxon>Leptospira</taxon>
    </lineage>
</organism>
<proteinExistence type="predicted"/>
<dbReference type="InterPro" id="IPR000595">
    <property type="entry name" value="cNMP-bd_dom"/>
</dbReference>
<dbReference type="OrthoDB" id="9798104at2"/>
<dbReference type="RefSeq" id="WP_012390097.1">
    <property type="nucleotide sequence ID" value="NC_010602.1"/>
</dbReference>
<dbReference type="EMBL" id="CP000786">
    <property type="protein sequence ID" value="ABZ99240.1"/>
    <property type="molecule type" value="Genomic_DNA"/>
</dbReference>
<dbReference type="InterPro" id="IPR014710">
    <property type="entry name" value="RmlC-like_jellyroll"/>
</dbReference>
<dbReference type="BioCyc" id="LBIF456481:LEPBI_RS15545-MONOMER"/>
<evidence type="ECO:0000259" key="1">
    <source>
        <dbReference type="PROSITE" id="PS50042"/>
    </source>
</evidence>
<dbReference type="CDD" id="cd00038">
    <property type="entry name" value="CAP_ED"/>
    <property type="match status" value="1"/>
</dbReference>
<keyword evidence="3" id="KW-1185">Reference proteome</keyword>
<dbReference type="Pfam" id="PF00027">
    <property type="entry name" value="cNMP_binding"/>
    <property type="match status" value="1"/>
</dbReference>
<dbReference type="KEGG" id="lbi:LEPBI_I3175"/>
<dbReference type="Proteomes" id="UP000001847">
    <property type="component" value="Chromosome I"/>
</dbReference>
<gene>
    <name evidence="2" type="ordered locus">LEPBI_I3175</name>
</gene>
<name>B0SQ88_LEPBP</name>
<protein>
    <submittedName>
        <fullName evidence="2">Putative cyclic nucleotide-binding protein</fullName>
    </submittedName>
</protein>